<dbReference type="Pfam" id="PF06167">
    <property type="entry name" value="Peptidase_M90"/>
    <property type="match status" value="1"/>
</dbReference>
<feature type="region of interest" description="Disordered" evidence="1">
    <location>
        <begin position="269"/>
        <end position="290"/>
    </location>
</feature>
<gene>
    <name evidence="2" type="ORF">F2Q65_04245</name>
</gene>
<dbReference type="GO" id="GO:0008237">
    <property type="term" value="F:metallopeptidase activity"/>
    <property type="evidence" value="ECO:0007669"/>
    <property type="project" value="InterPro"/>
</dbReference>
<dbReference type="CDD" id="cd20169">
    <property type="entry name" value="Peptidase_M90_mtfA"/>
    <property type="match status" value="1"/>
</dbReference>
<keyword evidence="3" id="KW-1185">Reference proteome</keyword>
<dbReference type="Gene3D" id="1.10.472.150">
    <property type="entry name" value="Glucose-regulated metallo-peptidase M90, N-terminal domain"/>
    <property type="match status" value="1"/>
</dbReference>
<accession>A0A5M8FSF4</accession>
<dbReference type="OrthoDB" id="9786424at2"/>
<protein>
    <submittedName>
        <fullName evidence="2">Zinc-dependent peptidase</fullName>
    </submittedName>
</protein>
<dbReference type="EMBL" id="VWXX01000004">
    <property type="protein sequence ID" value="KAA6186595.1"/>
    <property type="molecule type" value="Genomic_DNA"/>
</dbReference>
<dbReference type="PANTHER" id="PTHR30164">
    <property type="entry name" value="MTFA PEPTIDASE"/>
    <property type="match status" value="1"/>
</dbReference>
<dbReference type="AlphaFoldDB" id="A0A5M8FSF4"/>
<dbReference type="PANTHER" id="PTHR30164:SF2">
    <property type="entry name" value="PROTEIN MTFA"/>
    <property type="match status" value="1"/>
</dbReference>
<dbReference type="InterPro" id="IPR042252">
    <property type="entry name" value="MtfA_N"/>
</dbReference>
<dbReference type="Proteomes" id="UP000322981">
    <property type="component" value="Unassembled WGS sequence"/>
</dbReference>
<evidence type="ECO:0000256" key="1">
    <source>
        <dbReference type="SAM" id="MobiDB-lite"/>
    </source>
</evidence>
<reference evidence="2 3" key="1">
    <citation type="submission" date="2019-09" db="EMBL/GenBank/DDBJ databases">
        <title>Whole-genome sequence of the purple sulfur bacterium Thiohalocapsa marina DSM 19078.</title>
        <authorList>
            <person name="Kyndt J.A."/>
            <person name="Meyer T.E."/>
        </authorList>
    </citation>
    <scope>NUCLEOTIDE SEQUENCE [LARGE SCALE GENOMIC DNA]</scope>
    <source>
        <strain evidence="2 3">DSM 19078</strain>
    </source>
</reference>
<proteinExistence type="predicted"/>
<dbReference type="Gene3D" id="3.40.390.10">
    <property type="entry name" value="Collagenase (Catalytic Domain)"/>
    <property type="match status" value="1"/>
</dbReference>
<name>A0A5M8FSF4_9GAMM</name>
<organism evidence="2 3">
    <name type="scientific">Thiohalocapsa marina</name>
    <dbReference type="NCBI Taxonomy" id="424902"/>
    <lineage>
        <taxon>Bacteria</taxon>
        <taxon>Pseudomonadati</taxon>
        <taxon>Pseudomonadota</taxon>
        <taxon>Gammaproteobacteria</taxon>
        <taxon>Chromatiales</taxon>
        <taxon>Chromatiaceae</taxon>
        <taxon>Thiohalocapsa</taxon>
    </lineage>
</organism>
<dbReference type="SUPFAM" id="SSF55486">
    <property type="entry name" value="Metalloproteases ('zincins'), catalytic domain"/>
    <property type="match status" value="1"/>
</dbReference>
<comment type="caution">
    <text evidence="2">The sequence shown here is derived from an EMBL/GenBank/DDBJ whole genome shotgun (WGS) entry which is preliminary data.</text>
</comment>
<dbReference type="FunFam" id="3.40.390.10:FF:000012">
    <property type="entry name" value="Protein MtfA"/>
    <property type="match status" value="1"/>
</dbReference>
<dbReference type="GO" id="GO:0005829">
    <property type="term" value="C:cytosol"/>
    <property type="evidence" value="ECO:0007669"/>
    <property type="project" value="TreeGrafter"/>
</dbReference>
<sequence length="290" mass="32133">MTKTRFAPTSPTVNPVTRWWQARRLRRALAGVDAALWPRIIAELPLLQGLDDTELARLCDLAALFLQDKSLEPARGACLSIPMRQGLALQACLPVLALGLGRYRGWHALILYPDEFVPAREVIDEDGIVWIDDAPKSGEAWEQGPVILSLADVAAGQQRDGYNVVIHELAHKLDMDNGVANGHPALHADMSNRQWASDLGAAYDDLCRRVDAADQGRGPEPAIDPYASESPAEFFAVCSEAFFELPHLLQGVYPDVYRQFRAFYRQDPAARLPPVDPPPGRVEQTQPFHQ</sequence>
<dbReference type="RefSeq" id="WP_150090772.1">
    <property type="nucleotide sequence ID" value="NZ_JBFUOH010000052.1"/>
</dbReference>
<dbReference type="InterPro" id="IPR010384">
    <property type="entry name" value="MtfA_fam"/>
</dbReference>
<evidence type="ECO:0000313" key="3">
    <source>
        <dbReference type="Proteomes" id="UP000322981"/>
    </source>
</evidence>
<dbReference type="GO" id="GO:0004177">
    <property type="term" value="F:aminopeptidase activity"/>
    <property type="evidence" value="ECO:0007669"/>
    <property type="project" value="TreeGrafter"/>
</dbReference>
<evidence type="ECO:0000313" key="2">
    <source>
        <dbReference type="EMBL" id="KAA6186595.1"/>
    </source>
</evidence>
<dbReference type="InterPro" id="IPR024079">
    <property type="entry name" value="MetalloPept_cat_dom_sf"/>
</dbReference>